<proteinExistence type="predicted"/>
<reference evidence="3" key="1">
    <citation type="submission" date="2019-10" db="EMBL/GenBank/DDBJ databases">
        <title>Draft genome sequence of Panacibacter sp. KCS-6.</title>
        <authorList>
            <person name="Yim K.J."/>
        </authorList>
    </citation>
    <scope>NUCLEOTIDE SEQUENCE</scope>
    <source>
        <strain evidence="3">KCS-6</strain>
    </source>
</reference>
<keyword evidence="1" id="KW-1133">Transmembrane helix</keyword>
<evidence type="ECO:0000256" key="1">
    <source>
        <dbReference type="SAM" id="Phobius"/>
    </source>
</evidence>
<gene>
    <name evidence="3" type="ORF">GD597_18285</name>
</gene>
<dbReference type="AlphaFoldDB" id="A0A8J8FIV3"/>
<sequence>MAIIKAWNMKQFNSKVGLELLLPISVFFGFLLYEAIVDFSWSALIITTAVIAFFGYLILSTKYIISKDVLEIKCGFLVNQFINIHQIQSVKEVKDIFSAPATSIYRLEIKYNQTDSITISPKNKLAFIQELLKINPAIEILTQ</sequence>
<evidence type="ECO:0000259" key="2">
    <source>
        <dbReference type="Pfam" id="PF06713"/>
    </source>
</evidence>
<dbReference type="GO" id="GO:0030153">
    <property type="term" value="P:bacteriocin immunity"/>
    <property type="evidence" value="ECO:0007669"/>
    <property type="project" value="InterPro"/>
</dbReference>
<keyword evidence="4" id="KW-1185">Reference proteome</keyword>
<evidence type="ECO:0000313" key="3">
    <source>
        <dbReference type="EMBL" id="NNV57427.1"/>
    </source>
</evidence>
<feature type="transmembrane region" description="Helical" evidence="1">
    <location>
        <begin position="39"/>
        <end position="59"/>
    </location>
</feature>
<dbReference type="Pfam" id="PF06713">
    <property type="entry name" value="bPH_4"/>
    <property type="match status" value="1"/>
</dbReference>
<keyword evidence="1" id="KW-0812">Transmembrane</keyword>
<dbReference type="EMBL" id="WHPF01000015">
    <property type="protein sequence ID" value="NNV57427.1"/>
    <property type="molecule type" value="Genomic_DNA"/>
</dbReference>
<feature type="domain" description="Uncharacterized protein YyaB-like PH" evidence="2">
    <location>
        <begin position="61"/>
        <end position="135"/>
    </location>
</feature>
<accession>A0A8J8FIV3</accession>
<evidence type="ECO:0000313" key="4">
    <source>
        <dbReference type="Proteomes" id="UP000598971"/>
    </source>
</evidence>
<organism evidence="3 4">
    <name type="scientific">Limnovirga soli</name>
    <dbReference type="NCBI Taxonomy" id="2656915"/>
    <lineage>
        <taxon>Bacteria</taxon>
        <taxon>Pseudomonadati</taxon>
        <taxon>Bacteroidota</taxon>
        <taxon>Chitinophagia</taxon>
        <taxon>Chitinophagales</taxon>
        <taxon>Chitinophagaceae</taxon>
        <taxon>Limnovirga</taxon>
    </lineage>
</organism>
<name>A0A8J8FIV3_9BACT</name>
<dbReference type="Proteomes" id="UP000598971">
    <property type="component" value="Unassembled WGS sequence"/>
</dbReference>
<dbReference type="InterPro" id="IPR009589">
    <property type="entry name" value="PH_YyaB-like"/>
</dbReference>
<comment type="caution">
    <text evidence="3">The sequence shown here is derived from an EMBL/GenBank/DDBJ whole genome shotgun (WGS) entry which is preliminary data.</text>
</comment>
<keyword evidence="1" id="KW-0472">Membrane</keyword>
<protein>
    <recommendedName>
        <fullName evidence="2">Uncharacterized protein YyaB-like PH domain-containing protein</fullName>
    </recommendedName>
</protein>
<feature type="transmembrane region" description="Helical" evidence="1">
    <location>
        <begin position="12"/>
        <end position="33"/>
    </location>
</feature>